<sequence length="85" mass="8887">MLYQLLALEEVVLVINDPIGQPASQTFLTHLYYSGVTILSVGYGDLVPVGSARLFSLIVAGIGLLLPSAYFVKALGSSGGEEEGS</sequence>
<dbReference type="InterPro" id="IPR013099">
    <property type="entry name" value="K_chnl_dom"/>
</dbReference>
<proteinExistence type="predicted"/>
<dbReference type="Proteomes" id="UP001595387">
    <property type="component" value="Unassembled WGS sequence"/>
</dbReference>
<organism evidence="2 3">
    <name type="scientific">Virgibacillus sediminis</name>
    <dbReference type="NCBI Taxonomy" id="202260"/>
    <lineage>
        <taxon>Bacteria</taxon>
        <taxon>Bacillati</taxon>
        <taxon>Bacillota</taxon>
        <taxon>Bacilli</taxon>
        <taxon>Bacillales</taxon>
        <taxon>Bacillaceae</taxon>
        <taxon>Virgibacillus</taxon>
    </lineage>
</organism>
<dbReference type="SUPFAM" id="SSF81324">
    <property type="entry name" value="Voltage-gated potassium channels"/>
    <property type="match status" value="1"/>
</dbReference>
<protein>
    <submittedName>
        <fullName evidence="2">Ion channel</fullName>
    </submittedName>
</protein>
<reference evidence="3" key="1">
    <citation type="journal article" date="2019" name="Int. J. Syst. Evol. Microbiol.">
        <title>The Global Catalogue of Microorganisms (GCM) 10K type strain sequencing project: providing services to taxonomists for standard genome sequencing and annotation.</title>
        <authorList>
            <consortium name="The Broad Institute Genomics Platform"/>
            <consortium name="The Broad Institute Genome Sequencing Center for Infectious Disease"/>
            <person name="Wu L."/>
            <person name="Ma J."/>
        </authorList>
    </citation>
    <scope>NUCLEOTIDE SEQUENCE [LARGE SCALE GENOMIC DNA]</scope>
    <source>
        <strain evidence="3">KCTC 13193</strain>
    </source>
</reference>
<dbReference type="RefSeq" id="WP_390307845.1">
    <property type="nucleotide sequence ID" value="NZ_JBHRRZ010000039.1"/>
</dbReference>
<evidence type="ECO:0000313" key="3">
    <source>
        <dbReference type="Proteomes" id="UP001595387"/>
    </source>
</evidence>
<gene>
    <name evidence="2" type="ORF">ACFODW_16265</name>
</gene>
<accession>A0ABV7AAQ7</accession>
<evidence type="ECO:0000313" key="2">
    <source>
        <dbReference type="EMBL" id="MFC2949879.1"/>
    </source>
</evidence>
<name>A0ABV7AAQ7_9BACI</name>
<comment type="caution">
    <text evidence="2">The sequence shown here is derived from an EMBL/GenBank/DDBJ whole genome shotgun (WGS) entry which is preliminary data.</text>
</comment>
<evidence type="ECO:0000259" key="1">
    <source>
        <dbReference type="Pfam" id="PF07885"/>
    </source>
</evidence>
<dbReference type="Pfam" id="PF07885">
    <property type="entry name" value="Ion_trans_2"/>
    <property type="match status" value="1"/>
</dbReference>
<feature type="domain" description="Potassium channel" evidence="1">
    <location>
        <begin position="23"/>
        <end position="71"/>
    </location>
</feature>
<dbReference type="EMBL" id="JBHRRZ010000039">
    <property type="protein sequence ID" value="MFC2949879.1"/>
    <property type="molecule type" value="Genomic_DNA"/>
</dbReference>
<keyword evidence="3" id="KW-1185">Reference proteome</keyword>
<dbReference type="Gene3D" id="1.10.287.70">
    <property type="match status" value="1"/>
</dbReference>